<evidence type="ECO:0000313" key="5">
    <source>
        <dbReference type="EMBL" id="SQH25036.1"/>
    </source>
</evidence>
<reference evidence="5 6" key="1">
    <citation type="submission" date="2018-06" db="EMBL/GenBank/DDBJ databases">
        <authorList>
            <consortium name="Pathogen Informatics"/>
            <person name="Doyle S."/>
        </authorList>
    </citation>
    <scope>NUCLEOTIDE SEQUENCE [LARGE SCALE GENOMIC DNA]</scope>
    <source>
        <strain evidence="5 6">NCTC10529</strain>
    </source>
</reference>
<keyword evidence="3" id="KW-0732">Signal</keyword>
<evidence type="ECO:0000256" key="3">
    <source>
        <dbReference type="SAM" id="SignalP"/>
    </source>
</evidence>
<proteinExistence type="predicted"/>
<dbReference type="SUPFAM" id="SSF56925">
    <property type="entry name" value="OMPA-like"/>
    <property type="match status" value="1"/>
</dbReference>
<dbReference type="PRINTS" id="PR01217">
    <property type="entry name" value="PRICHEXTENSN"/>
</dbReference>
<dbReference type="PROSITE" id="PS51257">
    <property type="entry name" value="PROKAR_LIPOPROTEIN"/>
    <property type="match status" value="1"/>
</dbReference>
<dbReference type="PANTHER" id="PTHR24216">
    <property type="entry name" value="PAXILLIN-RELATED"/>
    <property type="match status" value="1"/>
</dbReference>
<organism evidence="5 6">
    <name type="scientific">Kingella kingae</name>
    <dbReference type="NCBI Taxonomy" id="504"/>
    <lineage>
        <taxon>Bacteria</taxon>
        <taxon>Pseudomonadati</taxon>
        <taxon>Pseudomonadota</taxon>
        <taxon>Betaproteobacteria</taxon>
        <taxon>Neisseriales</taxon>
        <taxon>Neisseriaceae</taxon>
        <taxon>Kingella</taxon>
    </lineage>
</organism>
<evidence type="ECO:0000259" key="4">
    <source>
        <dbReference type="Pfam" id="PF01298"/>
    </source>
</evidence>
<evidence type="ECO:0000256" key="1">
    <source>
        <dbReference type="ARBA" id="ARBA00004442"/>
    </source>
</evidence>
<evidence type="ECO:0000313" key="6">
    <source>
        <dbReference type="Proteomes" id="UP000248598"/>
    </source>
</evidence>
<dbReference type="InterPro" id="IPR011250">
    <property type="entry name" value="OMP/PagP_B-barrel"/>
</dbReference>
<comment type="subcellular location">
    <subcellularLocation>
        <location evidence="1">Cell outer membrane</location>
    </subcellularLocation>
</comment>
<feature type="compositionally biased region" description="Pro residues" evidence="2">
    <location>
        <begin position="36"/>
        <end position="110"/>
    </location>
</feature>
<feature type="signal peptide" evidence="3">
    <location>
        <begin position="1"/>
        <end position="20"/>
    </location>
</feature>
<dbReference type="Gene3D" id="2.40.160.90">
    <property type="match status" value="1"/>
</dbReference>
<feature type="chain" id="PRO_5043802497" evidence="3">
    <location>
        <begin position="21"/>
        <end position="325"/>
    </location>
</feature>
<dbReference type="AlphaFoldDB" id="A0AAX2J3T2"/>
<accession>A0AAX2J3T2</accession>
<dbReference type="EMBL" id="LS483426">
    <property type="protein sequence ID" value="SQH25036.1"/>
    <property type="molecule type" value="Genomic_DNA"/>
</dbReference>
<feature type="domain" description="Transferrin-binding protein B C-lobe/N-lobe beta-barrel" evidence="4">
    <location>
        <begin position="196"/>
        <end position="322"/>
    </location>
</feature>
<dbReference type="Pfam" id="PF01298">
    <property type="entry name" value="TbpB_B_D"/>
    <property type="match status" value="1"/>
</dbReference>
<feature type="region of interest" description="Disordered" evidence="2">
    <location>
        <begin position="24"/>
        <end position="115"/>
    </location>
</feature>
<gene>
    <name evidence="5" type="ORF">NCTC10529_01231</name>
</gene>
<dbReference type="GO" id="GO:0009279">
    <property type="term" value="C:cell outer membrane"/>
    <property type="evidence" value="ECO:0007669"/>
    <property type="project" value="UniProtKB-SubCell"/>
</dbReference>
<dbReference type="PANTHER" id="PTHR24216:SF65">
    <property type="entry name" value="PAXILLIN-LIKE PROTEIN 1"/>
    <property type="match status" value="1"/>
</dbReference>
<evidence type="ECO:0000256" key="2">
    <source>
        <dbReference type="SAM" id="MobiDB-lite"/>
    </source>
</evidence>
<protein>
    <submittedName>
        <fullName evidence="5">Transferrin binding protein-like solute binding protein</fullName>
    </submittedName>
</protein>
<dbReference type="Proteomes" id="UP000248598">
    <property type="component" value="Chromosome 1"/>
</dbReference>
<dbReference type="InterPro" id="IPR001677">
    <property type="entry name" value="TbpB_B_D"/>
</dbReference>
<name>A0AAX2J3T2_KINKI</name>
<sequence length="325" mass="33197">MNIPFKLSAIVIACSLGLTACGGGGGSSLSTQSTPTPTPPAPTPTPPAPTPTPPAPTPTPPAPTPTPPAPTPTPPAPTPTPPAPTPTPPAPTPTPPAPTPTPPAPTPTPPASNSSVKFIVDTASKTLTTVNDTFTALRTVVVDGVSIQLPNKTDRTTLTEADNYRIFNNLDNVVYGAATGNGKHALFVQGNLTADMPSGTAKYSGQVLHYRGRVLNGSGVLTGSNIDYTYTYNGTFTATADFSSKKLSAIINSGDSSYMGTKTFNAVINGNRFKSDSSSPDQTIEGGFYGANAAEIAGKYQFIDGKSDTLSDSGFGVFGGKKQTP</sequence>